<dbReference type="EMBL" id="CAEZYK010000061">
    <property type="protein sequence ID" value="CAB4727390.1"/>
    <property type="molecule type" value="Genomic_DNA"/>
</dbReference>
<reference evidence="10" key="1">
    <citation type="submission" date="2020-05" db="EMBL/GenBank/DDBJ databases">
        <authorList>
            <person name="Chiriac C."/>
            <person name="Salcher M."/>
            <person name="Ghai R."/>
            <person name="Kavagutti S V."/>
        </authorList>
    </citation>
    <scope>NUCLEOTIDE SEQUENCE</scope>
</reference>
<dbReference type="FunFam" id="3.40.50.300:FF:000425">
    <property type="entry name" value="Probable ABC transporter, ATP-binding subunit"/>
    <property type="match status" value="1"/>
</dbReference>
<dbReference type="Pfam" id="PF08402">
    <property type="entry name" value="TOBE_2"/>
    <property type="match status" value="1"/>
</dbReference>
<keyword evidence="6" id="KW-0408">Iron</keyword>
<dbReference type="PROSITE" id="PS50893">
    <property type="entry name" value="ABC_TRANSPORTER_2"/>
    <property type="match status" value="1"/>
</dbReference>
<evidence type="ECO:0000259" key="9">
    <source>
        <dbReference type="PROSITE" id="PS50893"/>
    </source>
</evidence>
<dbReference type="GO" id="GO:0015408">
    <property type="term" value="F:ABC-type ferric iron transporter activity"/>
    <property type="evidence" value="ECO:0007669"/>
    <property type="project" value="InterPro"/>
</dbReference>
<evidence type="ECO:0000313" key="10">
    <source>
        <dbReference type="EMBL" id="CAB4727390.1"/>
    </source>
</evidence>
<keyword evidence="4" id="KW-0547">Nucleotide-binding</keyword>
<dbReference type="PANTHER" id="PTHR42781:SF4">
    <property type="entry name" value="SPERMIDINE_PUTRESCINE IMPORT ATP-BINDING PROTEIN POTA"/>
    <property type="match status" value="1"/>
</dbReference>
<keyword evidence="1" id="KW-0813">Transport</keyword>
<keyword evidence="2" id="KW-1003">Cell membrane</keyword>
<keyword evidence="3" id="KW-0410">Iron transport</keyword>
<dbReference type="Gene3D" id="3.40.50.300">
    <property type="entry name" value="P-loop containing nucleotide triphosphate hydrolases"/>
    <property type="match status" value="1"/>
</dbReference>
<evidence type="ECO:0000256" key="8">
    <source>
        <dbReference type="ARBA" id="ARBA00023136"/>
    </source>
</evidence>
<dbReference type="GO" id="GO:0005524">
    <property type="term" value="F:ATP binding"/>
    <property type="evidence" value="ECO:0007669"/>
    <property type="project" value="UniProtKB-KW"/>
</dbReference>
<evidence type="ECO:0000256" key="1">
    <source>
        <dbReference type="ARBA" id="ARBA00022448"/>
    </source>
</evidence>
<dbReference type="SMART" id="SM00382">
    <property type="entry name" value="AAA"/>
    <property type="match status" value="1"/>
</dbReference>
<dbReference type="InterPro" id="IPR027417">
    <property type="entry name" value="P-loop_NTPase"/>
</dbReference>
<evidence type="ECO:0000256" key="5">
    <source>
        <dbReference type="ARBA" id="ARBA00022840"/>
    </source>
</evidence>
<dbReference type="AlphaFoldDB" id="A0A6J6RXA8"/>
<dbReference type="PROSITE" id="PS00211">
    <property type="entry name" value="ABC_TRANSPORTER_1"/>
    <property type="match status" value="1"/>
</dbReference>
<dbReference type="InterPro" id="IPR013611">
    <property type="entry name" value="Transp-assoc_OB_typ2"/>
</dbReference>
<dbReference type="GO" id="GO:0043190">
    <property type="term" value="C:ATP-binding cassette (ABC) transporter complex"/>
    <property type="evidence" value="ECO:0007669"/>
    <property type="project" value="InterPro"/>
</dbReference>
<proteinExistence type="predicted"/>
<keyword evidence="7" id="KW-0406">Ion transport</keyword>
<accession>A0A6J6RXA8</accession>
<dbReference type="InterPro" id="IPR003439">
    <property type="entry name" value="ABC_transporter-like_ATP-bd"/>
</dbReference>
<dbReference type="SUPFAM" id="SSF52540">
    <property type="entry name" value="P-loop containing nucleoside triphosphate hydrolases"/>
    <property type="match status" value="1"/>
</dbReference>
<gene>
    <name evidence="10" type="ORF">UFOPK2683_01063</name>
</gene>
<dbReference type="Pfam" id="PF00005">
    <property type="entry name" value="ABC_tran"/>
    <property type="match status" value="1"/>
</dbReference>
<sequence>MDPVLSVQGVTVRFGDHLALNQADLSLAANETLAVLGPSGSGKSTLLRAIAGLEPLAAGRIESLGVDLAPFPTHRRGLGLMFQDATLFPHRDVLGNVMFGLIMKGENRENSIRRAQAALELVGMEKFADRSVSDLSGGEAQRVALARALAPEPKLLMLDEPFGALDRPRREELNEELRSLCQRLPTAVLLVTHDHTEAFALGDRVMVLREGKVEQTATPTDLWRNPASPFVAEFLGWNVTHDAQGRVTAIRPDSITLTCELTTDQERATVVARTFRKNHWRIRVETASQQILEVEIANSNSERTLGVDGEGLAIGQSVGVAIDPGAAISFPELPLKP</sequence>
<organism evidence="10">
    <name type="scientific">freshwater metagenome</name>
    <dbReference type="NCBI Taxonomy" id="449393"/>
    <lineage>
        <taxon>unclassified sequences</taxon>
        <taxon>metagenomes</taxon>
        <taxon>ecological metagenomes</taxon>
    </lineage>
</organism>
<dbReference type="PANTHER" id="PTHR42781">
    <property type="entry name" value="SPERMIDINE/PUTRESCINE IMPORT ATP-BINDING PROTEIN POTA"/>
    <property type="match status" value="1"/>
</dbReference>
<dbReference type="InterPro" id="IPR017871">
    <property type="entry name" value="ABC_transporter-like_CS"/>
</dbReference>
<dbReference type="GO" id="GO:0016887">
    <property type="term" value="F:ATP hydrolysis activity"/>
    <property type="evidence" value="ECO:0007669"/>
    <property type="project" value="InterPro"/>
</dbReference>
<evidence type="ECO:0000256" key="7">
    <source>
        <dbReference type="ARBA" id="ARBA00023065"/>
    </source>
</evidence>
<evidence type="ECO:0000256" key="2">
    <source>
        <dbReference type="ARBA" id="ARBA00022475"/>
    </source>
</evidence>
<dbReference type="InterPro" id="IPR003593">
    <property type="entry name" value="AAA+_ATPase"/>
</dbReference>
<protein>
    <submittedName>
        <fullName evidence="10">Unannotated protein</fullName>
    </submittedName>
</protein>
<feature type="domain" description="ABC transporter" evidence="9">
    <location>
        <begin position="5"/>
        <end position="235"/>
    </location>
</feature>
<keyword evidence="8" id="KW-0472">Membrane</keyword>
<name>A0A6J6RXA8_9ZZZZ</name>
<keyword evidence="5" id="KW-0067">ATP-binding</keyword>
<evidence type="ECO:0000256" key="6">
    <source>
        <dbReference type="ARBA" id="ARBA00023004"/>
    </source>
</evidence>
<dbReference type="InterPro" id="IPR050093">
    <property type="entry name" value="ABC_SmlMolc_Importer"/>
</dbReference>
<dbReference type="InterPro" id="IPR015853">
    <property type="entry name" value="ABC_transpr_FbpC"/>
</dbReference>
<evidence type="ECO:0000256" key="4">
    <source>
        <dbReference type="ARBA" id="ARBA00022741"/>
    </source>
</evidence>
<evidence type="ECO:0000256" key="3">
    <source>
        <dbReference type="ARBA" id="ARBA00022496"/>
    </source>
</evidence>
<dbReference type="CDD" id="cd03259">
    <property type="entry name" value="ABC_Carb_Solutes_like"/>
    <property type="match status" value="1"/>
</dbReference>